<dbReference type="KEGG" id="nou:Natoc_2513"/>
<organism evidence="1 2">
    <name type="scientific">Natronococcus occultus SP4</name>
    <dbReference type="NCBI Taxonomy" id="694430"/>
    <lineage>
        <taxon>Archaea</taxon>
        <taxon>Methanobacteriati</taxon>
        <taxon>Methanobacteriota</taxon>
        <taxon>Stenosarchaea group</taxon>
        <taxon>Halobacteria</taxon>
        <taxon>Halobacteriales</taxon>
        <taxon>Natrialbaceae</taxon>
        <taxon>Natronococcus</taxon>
    </lineage>
</organism>
<reference evidence="1 2" key="1">
    <citation type="submission" date="2012-11" db="EMBL/GenBank/DDBJ databases">
        <title>FINISHED of Natronococcus occultus SP4, DSM 3396.</title>
        <authorList>
            <consortium name="DOE Joint Genome Institute"/>
            <person name="Eisen J."/>
            <person name="Huntemann M."/>
            <person name="Wei C.-L."/>
            <person name="Han J."/>
            <person name="Detter J.C."/>
            <person name="Han C."/>
            <person name="Tapia R."/>
            <person name="Chen A."/>
            <person name="Kyrpides N."/>
            <person name="Mavromatis K."/>
            <person name="Markowitz V."/>
            <person name="Szeto E."/>
            <person name="Ivanova N."/>
            <person name="Mikhailova N."/>
            <person name="Ovchinnikova G."/>
            <person name="Pagani I."/>
            <person name="Pati A."/>
            <person name="Goodwin L."/>
            <person name="Nordberg H.P."/>
            <person name="Cantor M.N."/>
            <person name="Hua S.X."/>
            <person name="Woyke T."/>
            <person name="Eisen J."/>
            <person name="Klenk H.-P."/>
            <person name="Klenk H.-P."/>
        </authorList>
    </citation>
    <scope>NUCLEOTIDE SEQUENCE [LARGE SCALE GENOMIC DNA]</scope>
    <source>
        <strain evidence="1 2">SP4</strain>
    </source>
</reference>
<keyword evidence="2" id="KW-1185">Reference proteome</keyword>
<dbReference type="EMBL" id="CP003929">
    <property type="protein sequence ID" value="AGB38284.1"/>
    <property type="molecule type" value="Genomic_DNA"/>
</dbReference>
<dbReference type="RefSeq" id="WP_015321724.1">
    <property type="nucleotide sequence ID" value="NC_019974.1"/>
</dbReference>
<dbReference type="Proteomes" id="UP000010878">
    <property type="component" value="Chromosome"/>
</dbReference>
<dbReference type="eggNOG" id="arCOG04311">
    <property type="taxonomic scope" value="Archaea"/>
</dbReference>
<proteinExistence type="predicted"/>
<dbReference type="HOGENOM" id="CLU_1173392_0_0_2"/>
<protein>
    <recommendedName>
        <fullName evidence="3">HD superfamily hydrolase</fullName>
    </recommendedName>
</protein>
<evidence type="ECO:0008006" key="3">
    <source>
        <dbReference type="Google" id="ProtNLM"/>
    </source>
</evidence>
<sequence>MADSNEDVDVVDADGLEEEVTALIGALRTAEEPDDELRRRAESVVGELQDLLAAADGGHAPIDTRTGGTITPLSPTPERIDLVDVAHALSNLSRFTGQGKYFYSVARHSVHVSREVEARGGDRSAQQWGLLHDASEAYLSDVPAPVKRSLPGYTRAERRLQTAVRDAVGLELTANAERLVDTVDADVGRYELAVHFPNEIREKPALKYVPDDIDPATDAKTLFLERARSLGIEID</sequence>
<gene>
    <name evidence="1" type="ORF">Natoc_2513</name>
</gene>
<dbReference type="GeneID" id="14404197"/>
<dbReference type="STRING" id="694430.Natoc_2513"/>
<dbReference type="SUPFAM" id="SSF109604">
    <property type="entry name" value="HD-domain/PDEase-like"/>
    <property type="match status" value="1"/>
</dbReference>
<name>L0K1S5_9EURY</name>
<evidence type="ECO:0000313" key="2">
    <source>
        <dbReference type="Proteomes" id="UP000010878"/>
    </source>
</evidence>
<evidence type="ECO:0000313" key="1">
    <source>
        <dbReference type="EMBL" id="AGB38284.1"/>
    </source>
</evidence>
<accession>L0K1S5</accession>
<dbReference type="OrthoDB" id="268600at2157"/>
<dbReference type="AlphaFoldDB" id="L0K1S5"/>
<dbReference type="Gene3D" id="1.10.3210.10">
    <property type="entry name" value="Hypothetical protein af1432"/>
    <property type="match status" value="1"/>
</dbReference>